<gene>
    <name evidence="1" type="ORF">BDP27DRAFT_1432289</name>
</gene>
<sequence length="338" mass="38107">MSAHNEQLSAPPASGKTCFLDDFKRYVKPKRYHYLAVKKTAEVRDPATYYNCASKEYNELDLALEGLNQKGLDPLWVFLDEAQETYSFSRMWVGFRNAKLSNANVRVMAVGVYTRSLLFDHNVALPRENRMKLYHSKISSWPHLAFSEGERKAYLKKADIEYPAELETHLIAFGQGHPCIFTKYLTFVVSKAAGDGGAAQFNLSSMPAEFQKLVKEDPDLQRSLPPFDIPPAVRAVLTTVLAKGSVTFSHLPRLPGACVIVERQDIEWYLEGKLGSGLPDPQGLLDPLKSPRHVYRESETTLDSLTRITLVPATDVQYNYIKELLLSPKIPELLQNLT</sequence>
<evidence type="ECO:0000313" key="2">
    <source>
        <dbReference type="Proteomes" id="UP000772434"/>
    </source>
</evidence>
<dbReference type="Proteomes" id="UP000772434">
    <property type="component" value="Unassembled WGS sequence"/>
</dbReference>
<organism evidence="1 2">
    <name type="scientific">Rhodocollybia butyracea</name>
    <dbReference type="NCBI Taxonomy" id="206335"/>
    <lineage>
        <taxon>Eukaryota</taxon>
        <taxon>Fungi</taxon>
        <taxon>Dikarya</taxon>
        <taxon>Basidiomycota</taxon>
        <taxon>Agaricomycotina</taxon>
        <taxon>Agaricomycetes</taxon>
        <taxon>Agaricomycetidae</taxon>
        <taxon>Agaricales</taxon>
        <taxon>Marasmiineae</taxon>
        <taxon>Omphalotaceae</taxon>
        <taxon>Rhodocollybia</taxon>
    </lineage>
</organism>
<proteinExistence type="predicted"/>
<dbReference type="EMBL" id="JADNRY010000351">
    <property type="protein sequence ID" value="KAF9058780.1"/>
    <property type="molecule type" value="Genomic_DNA"/>
</dbReference>
<protein>
    <submittedName>
        <fullName evidence="1">Uncharacterized protein</fullName>
    </submittedName>
</protein>
<accession>A0A9P5PAW8</accession>
<reference evidence="1" key="1">
    <citation type="submission" date="2020-11" db="EMBL/GenBank/DDBJ databases">
        <authorList>
            <consortium name="DOE Joint Genome Institute"/>
            <person name="Ahrendt S."/>
            <person name="Riley R."/>
            <person name="Andreopoulos W."/>
            <person name="Labutti K."/>
            <person name="Pangilinan J."/>
            <person name="Ruiz-Duenas F.J."/>
            <person name="Barrasa J.M."/>
            <person name="Sanchez-Garcia M."/>
            <person name="Camarero S."/>
            <person name="Miyauchi S."/>
            <person name="Serrano A."/>
            <person name="Linde D."/>
            <person name="Babiker R."/>
            <person name="Drula E."/>
            <person name="Ayuso-Fernandez I."/>
            <person name="Pacheco R."/>
            <person name="Padilla G."/>
            <person name="Ferreira P."/>
            <person name="Barriuso J."/>
            <person name="Kellner H."/>
            <person name="Castanera R."/>
            <person name="Alfaro M."/>
            <person name="Ramirez L."/>
            <person name="Pisabarro A.G."/>
            <person name="Kuo A."/>
            <person name="Tritt A."/>
            <person name="Lipzen A."/>
            <person name="He G."/>
            <person name="Yan M."/>
            <person name="Ng V."/>
            <person name="Cullen D."/>
            <person name="Martin F."/>
            <person name="Rosso M.-N."/>
            <person name="Henrissat B."/>
            <person name="Hibbett D."/>
            <person name="Martinez A.T."/>
            <person name="Grigoriev I.V."/>
        </authorList>
    </citation>
    <scope>NUCLEOTIDE SEQUENCE</scope>
    <source>
        <strain evidence="1">AH 40177</strain>
    </source>
</reference>
<evidence type="ECO:0000313" key="1">
    <source>
        <dbReference type="EMBL" id="KAF9058780.1"/>
    </source>
</evidence>
<keyword evidence="2" id="KW-1185">Reference proteome</keyword>
<dbReference type="AlphaFoldDB" id="A0A9P5PAW8"/>
<comment type="caution">
    <text evidence="1">The sequence shown here is derived from an EMBL/GenBank/DDBJ whole genome shotgun (WGS) entry which is preliminary data.</text>
</comment>
<name>A0A9P5PAW8_9AGAR</name>